<dbReference type="SUPFAM" id="SSF110997">
    <property type="entry name" value="Sporulation related repeat"/>
    <property type="match status" value="1"/>
</dbReference>
<dbReference type="PROSITE" id="PS51257">
    <property type="entry name" value="PROKAR_LIPOPROTEIN"/>
    <property type="match status" value="1"/>
</dbReference>
<dbReference type="Gene3D" id="3.30.70.1070">
    <property type="entry name" value="Sporulation related repeat"/>
    <property type="match status" value="1"/>
</dbReference>
<dbReference type="PROSITE" id="PS51724">
    <property type="entry name" value="SPOR"/>
    <property type="match status" value="1"/>
</dbReference>
<dbReference type="Pfam" id="PF05036">
    <property type="entry name" value="SPOR"/>
    <property type="match status" value="1"/>
</dbReference>
<reference evidence="3 4" key="1">
    <citation type="submission" date="2014-12" db="EMBL/GenBank/DDBJ databases">
        <title>Mercury Reductase activity and rhizosphere competence traits in the genome of root associated Photobacterium halotolerans MELD1.</title>
        <authorList>
            <person name="Mathew D.C."/>
            <person name="Huang C.-C."/>
        </authorList>
    </citation>
    <scope>NUCLEOTIDE SEQUENCE [LARGE SCALE GENOMIC DNA]</scope>
    <source>
        <strain evidence="3 4">MELD1</strain>
    </source>
</reference>
<keyword evidence="3" id="KW-0132">Cell division</keyword>
<gene>
    <name evidence="3" type="ORF">KY46_11965</name>
</gene>
<dbReference type="AlphaFoldDB" id="A0A0F5VDY9"/>
<dbReference type="RefSeq" id="WP_046220939.1">
    <property type="nucleotide sequence ID" value="NZ_JWYV01000009.1"/>
</dbReference>
<dbReference type="EMBL" id="JWYV01000009">
    <property type="protein sequence ID" value="KKC99694.1"/>
    <property type="molecule type" value="Genomic_DNA"/>
</dbReference>
<dbReference type="STRING" id="265726.KY46_11965"/>
<keyword evidence="4" id="KW-1185">Reference proteome</keyword>
<protein>
    <submittedName>
        <fullName evidence="3">Cell division protein DamX</fullName>
    </submittedName>
</protein>
<accession>A0A0F5VDY9</accession>
<dbReference type="Proteomes" id="UP000033633">
    <property type="component" value="Unassembled WGS sequence"/>
</dbReference>
<dbReference type="GO" id="GO:0051301">
    <property type="term" value="P:cell division"/>
    <property type="evidence" value="ECO:0007669"/>
    <property type="project" value="UniProtKB-KW"/>
</dbReference>
<dbReference type="InterPro" id="IPR007730">
    <property type="entry name" value="SPOR-like_dom"/>
</dbReference>
<proteinExistence type="predicted"/>
<comment type="caution">
    <text evidence="3">The sequence shown here is derived from an EMBL/GenBank/DDBJ whole genome shotgun (WGS) entry which is preliminary data.</text>
</comment>
<feature type="domain" description="SPOR" evidence="2">
    <location>
        <begin position="41"/>
        <end position="119"/>
    </location>
</feature>
<evidence type="ECO:0000256" key="1">
    <source>
        <dbReference type="SAM" id="SignalP"/>
    </source>
</evidence>
<organism evidence="3 4">
    <name type="scientific">Photobacterium halotolerans</name>
    <dbReference type="NCBI Taxonomy" id="265726"/>
    <lineage>
        <taxon>Bacteria</taxon>
        <taxon>Pseudomonadati</taxon>
        <taxon>Pseudomonadota</taxon>
        <taxon>Gammaproteobacteria</taxon>
        <taxon>Vibrionales</taxon>
        <taxon>Vibrionaceae</taxon>
        <taxon>Photobacterium</taxon>
    </lineage>
</organism>
<dbReference type="OrthoDB" id="6189127at2"/>
<dbReference type="InterPro" id="IPR036680">
    <property type="entry name" value="SPOR-like_sf"/>
</dbReference>
<evidence type="ECO:0000313" key="4">
    <source>
        <dbReference type="Proteomes" id="UP000033633"/>
    </source>
</evidence>
<sequence length="135" mass="15512">MRRIIMILALAVLSGCALQPDPQYHTGQCVGKMTTEEAYGHLDPNRYTIQVLALSEERDIRGYLREIPGQDPIWVNWKHSLGKSWYAVIYGDFATKQEAKQRIQTLSPRILAQGPFVRSFAEVQSDKQTDVFRMR</sequence>
<dbReference type="GO" id="GO:0042834">
    <property type="term" value="F:peptidoglycan binding"/>
    <property type="evidence" value="ECO:0007669"/>
    <property type="project" value="InterPro"/>
</dbReference>
<dbReference type="PATRIC" id="fig|265726.11.peg.4567"/>
<keyword evidence="1" id="KW-0732">Signal</keyword>
<evidence type="ECO:0000259" key="2">
    <source>
        <dbReference type="PROSITE" id="PS51724"/>
    </source>
</evidence>
<feature type="chain" id="PRO_5002496627" evidence="1">
    <location>
        <begin position="20"/>
        <end position="135"/>
    </location>
</feature>
<feature type="signal peptide" evidence="1">
    <location>
        <begin position="1"/>
        <end position="19"/>
    </location>
</feature>
<evidence type="ECO:0000313" key="3">
    <source>
        <dbReference type="EMBL" id="KKC99694.1"/>
    </source>
</evidence>
<keyword evidence="3" id="KW-0131">Cell cycle</keyword>
<name>A0A0F5VDY9_9GAMM</name>